<evidence type="ECO:0000256" key="3">
    <source>
        <dbReference type="ARBA" id="ARBA00022692"/>
    </source>
</evidence>
<feature type="transmembrane region" description="Helical" evidence="6">
    <location>
        <begin position="391"/>
        <end position="409"/>
    </location>
</feature>
<accession>A0ABS5LV11</accession>
<dbReference type="SUPFAM" id="SSF103481">
    <property type="entry name" value="Multidrug resistance efflux transporter EmrE"/>
    <property type="match status" value="1"/>
</dbReference>
<dbReference type="Proteomes" id="UP001647436">
    <property type="component" value="Unassembled WGS sequence"/>
</dbReference>
<feature type="transmembrane region" description="Helical" evidence="6">
    <location>
        <begin position="112"/>
        <end position="132"/>
    </location>
</feature>
<proteinExistence type="predicted"/>
<feature type="transmembrane region" description="Helical" evidence="6">
    <location>
        <begin position="229"/>
        <end position="247"/>
    </location>
</feature>
<organism evidence="8 9">
    <name type="scientific">Comamonas brasiliensis</name>
    <dbReference type="NCBI Taxonomy" id="1812482"/>
    <lineage>
        <taxon>Bacteria</taxon>
        <taxon>Pseudomonadati</taxon>
        <taxon>Pseudomonadota</taxon>
        <taxon>Betaproteobacteria</taxon>
        <taxon>Burkholderiales</taxon>
        <taxon>Comamonadaceae</taxon>
        <taxon>Comamonas</taxon>
    </lineage>
</organism>
<feature type="transmembrane region" description="Helical" evidence="6">
    <location>
        <begin position="297"/>
        <end position="316"/>
    </location>
</feature>
<keyword evidence="2" id="KW-1003">Cell membrane</keyword>
<dbReference type="PANTHER" id="PTHR42920">
    <property type="entry name" value="OS03G0707200 PROTEIN-RELATED"/>
    <property type="match status" value="1"/>
</dbReference>
<feature type="transmembrane region" description="Helical" evidence="6">
    <location>
        <begin position="172"/>
        <end position="190"/>
    </location>
</feature>
<dbReference type="EMBL" id="JAANES010000003">
    <property type="protein sequence ID" value="MBS3020046.1"/>
    <property type="molecule type" value="Genomic_DNA"/>
</dbReference>
<feature type="transmembrane region" description="Helical" evidence="6">
    <location>
        <begin position="138"/>
        <end position="160"/>
    </location>
</feature>
<evidence type="ECO:0000256" key="6">
    <source>
        <dbReference type="SAM" id="Phobius"/>
    </source>
</evidence>
<evidence type="ECO:0000256" key="5">
    <source>
        <dbReference type="ARBA" id="ARBA00023136"/>
    </source>
</evidence>
<comment type="caution">
    <text evidence="8">The sequence shown here is derived from an EMBL/GenBank/DDBJ whole genome shotgun (WGS) entry which is preliminary data.</text>
</comment>
<evidence type="ECO:0000259" key="7">
    <source>
        <dbReference type="Pfam" id="PF00892"/>
    </source>
</evidence>
<dbReference type="PANTHER" id="PTHR42920:SF11">
    <property type="entry name" value="INNER MEMBRANE PROTEIN YTFF"/>
    <property type="match status" value="1"/>
</dbReference>
<dbReference type="InterPro" id="IPR051258">
    <property type="entry name" value="Diverse_Substrate_Transporter"/>
</dbReference>
<comment type="subcellular location">
    <subcellularLocation>
        <location evidence="1">Cell membrane</location>
        <topology evidence="1">Multi-pass membrane protein</topology>
    </subcellularLocation>
</comment>
<reference evidence="8 9" key="1">
    <citation type="submission" date="2020-03" db="EMBL/GenBank/DDBJ databases">
        <title>The role of nitrogen metabolism on polyethylene biodegradation.</title>
        <authorList>
            <person name="Peixoto J."/>
            <person name="Vizzotto C.S."/>
            <person name="Ramos A."/>
            <person name="Alves G."/>
            <person name="Steindorff A."/>
            <person name="Kruger R."/>
        </authorList>
    </citation>
    <scope>NUCLEOTIDE SEQUENCE [LARGE SCALE GENOMIC DNA]</scope>
    <source>
        <strain evidence="8 9">PE63</strain>
    </source>
</reference>
<feature type="transmembrane region" description="Helical" evidence="6">
    <location>
        <begin position="336"/>
        <end position="355"/>
    </location>
</feature>
<feature type="transmembrane region" description="Helical" evidence="6">
    <location>
        <begin position="362"/>
        <end position="385"/>
    </location>
</feature>
<name>A0ABS5LV11_9BURK</name>
<gene>
    <name evidence="8" type="ORF">DJFAAGMI_02800</name>
</gene>
<feature type="transmembrane region" description="Helical" evidence="6">
    <location>
        <begin position="196"/>
        <end position="217"/>
    </location>
</feature>
<keyword evidence="4 6" id="KW-1133">Transmembrane helix</keyword>
<evidence type="ECO:0000256" key="4">
    <source>
        <dbReference type="ARBA" id="ARBA00022989"/>
    </source>
</evidence>
<keyword evidence="5 6" id="KW-0472">Membrane</keyword>
<dbReference type="InterPro" id="IPR000620">
    <property type="entry name" value="EamA_dom"/>
</dbReference>
<keyword evidence="9" id="KW-1185">Reference proteome</keyword>
<keyword evidence="3 6" id="KW-0812">Transmembrane</keyword>
<protein>
    <recommendedName>
        <fullName evidence="7">EamA domain-containing protein</fullName>
    </recommendedName>
</protein>
<evidence type="ECO:0000313" key="9">
    <source>
        <dbReference type="Proteomes" id="UP001647436"/>
    </source>
</evidence>
<dbReference type="Pfam" id="PF00892">
    <property type="entry name" value="EamA"/>
    <property type="match status" value="1"/>
</dbReference>
<dbReference type="InterPro" id="IPR037185">
    <property type="entry name" value="EmrE-like"/>
</dbReference>
<sequence>MQKFGVTAVQSRNRDFIGLTRLGRQSVPEPLPATATKRCSRTTLSRFNSTLRLIDKACKPYPAKLANPVAATRFLAFADNHAVFAHPPFTAAAQAADAPPGMHSRSSLISGLGFALAACALWGAIFLVPAMLPEFSPLQITFGRFVLYGVVALCVFLPRATRLLPRLQAADIRHLVWLALTGNVVYFALVATAVQWIGMAVTSLIVGLVPVTVPLLGRNTHGALPLRRMLAPMALILAGIVLVNAHALTTGPAGNQGRYLLGVLMAVLAMLCWSRYALDNTRYLAQSRFNGTEWSTLWGLVVGLISALLWLLLWLISPEASGAGSPDIPAQRWQLFWLLNLAVAILSSWLGNWMWNAASQRLPITFVGQLLVFETLFALAYHFLYEQRLPLLAELAPMLLILAGVVWSLRRYQAASRAAASV</sequence>
<evidence type="ECO:0000256" key="1">
    <source>
        <dbReference type="ARBA" id="ARBA00004651"/>
    </source>
</evidence>
<evidence type="ECO:0000256" key="2">
    <source>
        <dbReference type="ARBA" id="ARBA00022475"/>
    </source>
</evidence>
<evidence type="ECO:0000313" key="8">
    <source>
        <dbReference type="EMBL" id="MBS3020046.1"/>
    </source>
</evidence>
<feature type="transmembrane region" description="Helical" evidence="6">
    <location>
        <begin position="259"/>
        <end position="276"/>
    </location>
</feature>
<feature type="domain" description="EamA" evidence="7">
    <location>
        <begin position="110"/>
        <end position="244"/>
    </location>
</feature>